<protein>
    <submittedName>
        <fullName evidence="5">TatD DNase family protein</fullName>
    </submittedName>
</protein>
<organism evidence="5 6">
    <name type="scientific">Nicoletella semolina</name>
    <dbReference type="NCBI Taxonomy" id="271160"/>
    <lineage>
        <taxon>Bacteria</taxon>
        <taxon>Pseudomonadati</taxon>
        <taxon>Pseudomonadota</taxon>
        <taxon>Gammaproteobacteria</taxon>
        <taxon>Pasteurellales</taxon>
        <taxon>Pasteurellaceae</taxon>
        <taxon>Nicoletella</taxon>
    </lineage>
</organism>
<feature type="binding site" evidence="4">
    <location>
        <position position="12"/>
    </location>
    <ligand>
        <name>a divalent metal cation</name>
        <dbReference type="ChEBI" id="CHEBI:60240"/>
        <label>1</label>
    </ligand>
</feature>
<feature type="binding site" evidence="4">
    <location>
        <position position="159"/>
    </location>
    <ligand>
        <name>a divalent metal cation</name>
        <dbReference type="ChEBI" id="CHEBI:60240"/>
        <label>2</label>
    </ligand>
</feature>
<dbReference type="GO" id="GO:0046872">
    <property type="term" value="F:metal ion binding"/>
    <property type="evidence" value="ECO:0007669"/>
    <property type="project" value="UniProtKB-KW"/>
</dbReference>
<keyword evidence="2 4" id="KW-0479">Metal-binding</keyword>
<dbReference type="GO" id="GO:0005829">
    <property type="term" value="C:cytosol"/>
    <property type="evidence" value="ECO:0007669"/>
    <property type="project" value="TreeGrafter"/>
</dbReference>
<dbReference type="PIRSF" id="PIRSF005902">
    <property type="entry name" value="DNase_TatD"/>
    <property type="match status" value="1"/>
</dbReference>
<dbReference type="PROSITE" id="PS01137">
    <property type="entry name" value="TATD_1"/>
    <property type="match status" value="1"/>
</dbReference>
<dbReference type="CDD" id="cd01310">
    <property type="entry name" value="TatD_DNAse"/>
    <property type="match status" value="1"/>
</dbReference>
<sequence>MNDLFIIDSHCHLDSLDYDSCHKNVDEVIDYAKSRGVQHLVSICTTVGRFEAMKKLTAHRAEVSLSCGVHPLNVDDEPFDYDRLLEYAQDSRVVAVGETGLDYHYTPETKALQQSLFEQQIDIAKQVRKPLVVHTRCARQDTINFLEQGKAEQCGGVLHCFTEDWIMAKRALDLGFYISISGIITFRNAEELREVVRQVPLERLLVETDSPYLAPVPYRGKPNQPAYVREVCEYVAALKGVSVEKMAHITTQNSQTLFNLNTKEMK</sequence>
<evidence type="ECO:0000313" key="5">
    <source>
        <dbReference type="EMBL" id="TCP18485.1"/>
    </source>
</evidence>
<dbReference type="GO" id="GO:0004536">
    <property type="term" value="F:DNA nuclease activity"/>
    <property type="evidence" value="ECO:0007669"/>
    <property type="project" value="InterPro"/>
</dbReference>
<dbReference type="RefSeq" id="WP_132500733.1">
    <property type="nucleotide sequence ID" value="NZ_LVXA01000001.1"/>
</dbReference>
<dbReference type="PANTHER" id="PTHR46124">
    <property type="entry name" value="D-AMINOACYL-TRNA DEACYLASE"/>
    <property type="match status" value="1"/>
</dbReference>
<feature type="binding site" evidence="4">
    <location>
        <position position="134"/>
    </location>
    <ligand>
        <name>a divalent metal cation</name>
        <dbReference type="ChEBI" id="CHEBI:60240"/>
        <label>2</label>
    </ligand>
</feature>
<evidence type="ECO:0000256" key="2">
    <source>
        <dbReference type="ARBA" id="ARBA00022723"/>
    </source>
</evidence>
<comment type="similarity">
    <text evidence="1">Belongs to the metallo-dependent hydrolases superfamily. TatD-type hydrolase family.</text>
</comment>
<dbReference type="InterPro" id="IPR001130">
    <property type="entry name" value="TatD-like"/>
</dbReference>
<dbReference type="AlphaFoldDB" id="A0A4R2NBU0"/>
<feature type="binding site" evidence="4">
    <location>
        <position position="10"/>
    </location>
    <ligand>
        <name>a divalent metal cation</name>
        <dbReference type="ChEBI" id="CHEBI:60240"/>
        <label>1</label>
    </ligand>
</feature>
<dbReference type="Gene3D" id="3.20.20.140">
    <property type="entry name" value="Metal-dependent hydrolases"/>
    <property type="match status" value="1"/>
</dbReference>
<dbReference type="InterPro" id="IPR032466">
    <property type="entry name" value="Metal_Hydrolase"/>
</dbReference>
<name>A0A4R2NBU0_9PAST</name>
<accession>A0A4R2NBU0</accession>
<dbReference type="InterPro" id="IPR015991">
    <property type="entry name" value="TatD/YcfH-like"/>
</dbReference>
<dbReference type="InterPro" id="IPR018228">
    <property type="entry name" value="DNase_TatD-rel_CS"/>
</dbReference>
<dbReference type="Proteomes" id="UP000295537">
    <property type="component" value="Unassembled WGS sequence"/>
</dbReference>
<evidence type="ECO:0000256" key="1">
    <source>
        <dbReference type="ARBA" id="ARBA00009275"/>
    </source>
</evidence>
<keyword evidence="6" id="KW-1185">Reference proteome</keyword>
<dbReference type="OrthoDB" id="9810005at2"/>
<dbReference type="PROSITE" id="PS01091">
    <property type="entry name" value="TATD_3"/>
    <property type="match status" value="1"/>
</dbReference>
<gene>
    <name evidence="5" type="ORF">EV693_102165</name>
</gene>
<evidence type="ECO:0000256" key="4">
    <source>
        <dbReference type="PIRSR" id="PIRSR005902-1"/>
    </source>
</evidence>
<feature type="binding site" evidence="4">
    <location>
        <position position="209"/>
    </location>
    <ligand>
        <name>a divalent metal cation</name>
        <dbReference type="ChEBI" id="CHEBI:60240"/>
        <label>1</label>
    </ligand>
</feature>
<dbReference type="FunFam" id="3.20.20.140:FF:000005">
    <property type="entry name" value="TatD family hydrolase"/>
    <property type="match status" value="1"/>
</dbReference>
<dbReference type="NCBIfam" id="TIGR00010">
    <property type="entry name" value="YchF/TatD family DNA exonuclease"/>
    <property type="match status" value="1"/>
</dbReference>
<dbReference type="SUPFAM" id="SSF51556">
    <property type="entry name" value="Metallo-dependent hydrolases"/>
    <property type="match status" value="1"/>
</dbReference>
<feature type="binding site" evidence="4">
    <location>
        <position position="98"/>
    </location>
    <ligand>
        <name>a divalent metal cation</name>
        <dbReference type="ChEBI" id="CHEBI:60240"/>
        <label>1</label>
    </ligand>
</feature>
<proteinExistence type="inferred from homology"/>
<reference evidence="5 6" key="1">
    <citation type="submission" date="2019-03" db="EMBL/GenBank/DDBJ databases">
        <title>Genomic Encyclopedia of Type Strains, Phase IV (KMG-IV): sequencing the most valuable type-strain genomes for metagenomic binning, comparative biology and taxonomic classification.</title>
        <authorList>
            <person name="Goeker M."/>
        </authorList>
    </citation>
    <scope>NUCLEOTIDE SEQUENCE [LARGE SCALE GENOMIC DNA]</scope>
    <source>
        <strain evidence="5 6">DSM 16380</strain>
    </source>
</reference>
<evidence type="ECO:0000313" key="6">
    <source>
        <dbReference type="Proteomes" id="UP000295537"/>
    </source>
</evidence>
<dbReference type="GO" id="GO:0016788">
    <property type="term" value="F:hydrolase activity, acting on ester bonds"/>
    <property type="evidence" value="ECO:0007669"/>
    <property type="project" value="InterPro"/>
</dbReference>
<dbReference type="PANTHER" id="PTHR46124:SF2">
    <property type="entry name" value="D-AMINOACYL-TRNA DEACYLASE"/>
    <property type="match status" value="1"/>
</dbReference>
<dbReference type="Pfam" id="PF01026">
    <property type="entry name" value="TatD_DNase"/>
    <property type="match status" value="1"/>
</dbReference>
<evidence type="ECO:0000256" key="3">
    <source>
        <dbReference type="ARBA" id="ARBA00022801"/>
    </source>
</evidence>
<keyword evidence="3" id="KW-0378">Hydrolase</keyword>
<dbReference type="EMBL" id="SLXJ01000002">
    <property type="protein sequence ID" value="TCP18485.1"/>
    <property type="molecule type" value="Genomic_DNA"/>
</dbReference>
<comment type="caution">
    <text evidence="5">The sequence shown here is derived from an EMBL/GenBank/DDBJ whole genome shotgun (WGS) entry which is preliminary data.</text>
</comment>